<sequence>MLLLTRFAAPAGTDGSVVVAPALASSTAVLALAARSTAQPTTDRGTVSGIVRLRATASADTRTWVAFVLRGPTTNVQMAPTAPYEATVDTRLLPDGAYTLAEIVFHPSRTPSIRASQLRIVNTPPRLTATQVPAQPQPTADLPAVPAPVTPATPATPPPATSAAPALVARVSSPALPVTPVTSAPSDRLLGEVSEVIALTNAERARVGCAALTTDRRLITAAQAHSADMSAHDYFSHDSLDGRTPFQRITKAGYEFSAAAENIAAGQRTPAEVVRGWMNSAGHRANILNCSLKQIGVGYATGGRYGTYWTQDFGTP</sequence>
<dbReference type="EMBL" id="CP002801">
    <property type="protein sequence ID" value="AEH08137.1"/>
    <property type="molecule type" value="Genomic_DNA"/>
</dbReference>
<dbReference type="SUPFAM" id="SSF55797">
    <property type="entry name" value="PR-1-like"/>
    <property type="match status" value="1"/>
</dbReference>
<dbReference type="Proteomes" id="UP000001549">
    <property type="component" value="Chromosome"/>
</dbReference>
<dbReference type="PANTHER" id="PTHR31157:SF1">
    <property type="entry name" value="SCP DOMAIN-CONTAINING PROTEIN"/>
    <property type="match status" value="1"/>
</dbReference>
<dbReference type="HOGENOM" id="CLU_879267_0_0_11"/>
<feature type="compositionally biased region" description="Pro residues" evidence="1">
    <location>
        <begin position="145"/>
        <end position="160"/>
    </location>
</feature>
<gene>
    <name evidence="3" type="ordered locus">FsymDg_0611</name>
</gene>
<evidence type="ECO:0000313" key="4">
    <source>
        <dbReference type="Proteomes" id="UP000001549"/>
    </source>
</evidence>
<dbReference type="InterPro" id="IPR035940">
    <property type="entry name" value="CAP_sf"/>
</dbReference>
<organism evidence="3 4">
    <name type="scientific">Candidatus Protofrankia datiscae</name>
    <dbReference type="NCBI Taxonomy" id="2716812"/>
    <lineage>
        <taxon>Bacteria</taxon>
        <taxon>Bacillati</taxon>
        <taxon>Actinomycetota</taxon>
        <taxon>Actinomycetes</taxon>
        <taxon>Frankiales</taxon>
        <taxon>Frankiaceae</taxon>
        <taxon>Protofrankia</taxon>
    </lineage>
</organism>
<keyword evidence="4" id="KW-1185">Reference proteome</keyword>
<name>F8B1P3_9ACTN</name>
<dbReference type="STRING" id="656024.FsymDg_0611"/>
<reference evidence="3 4" key="1">
    <citation type="submission" date="2011-05" db="EMBL/GenBank/DDBJ databases">
        <title>Complete sequence of chromosome of Frankia symbiont of Datisca glomerata.</title>
        <authorList>
            <consortium name="US DOE Joint Genome Institute"/>
            <person name="Lucas S."/>
            <person name="Han J."/>
            <person name="Lapidus A."/>
            <person name="Cheng J.-F."/>
            <person name="Goodwin L."/>
            <person name="Pitluck S."/>
            <person name="Peters L."/>
            <person name="Mikhailova N."/>
            <person name="Chertkov O."/>
            <person name="Teshima H."/>
            <person name="Han C."/>
            <person name="Tapia R."/>
            <person name="Land M."/>
            <person name="Hauser L."/>
            <person name="Kyrpides N."/>
            <person name="Ivanova N."/>
            <person name="Pagani I."/>
            <person name="Berry A."/>
            <person name="Pawlowski K."/>
            <person name="Persson T."/>
            <person name="Vanden Heuvel B."/>
            <person name="Benson D."/>
            <person name="Woyke T."/>
        </authorList>
    </citation>
    <scope>NUCLEOTIDE SEQUENCE [LARGE SCALE GENOMIC DNA]</scope>
    <source>
        <strain evidence="4">4085684</strain>
    </source>
</reference>
<feature type="domain" description="SCP" evidence="2">
    <location>
        <begin position="198"/>
        <end position="313"/>
    </location>
</feature>
<dbReference type="Pfam" id="PF00188">
    <property type="entry name" value="CAP"/>
    <property type="match status" value="1"/>
</dbReference>
<dbReference type="PANTHER" id="PTHR31157">
    <property type="entry name" value="SCP DOMAIN-CONTAINING PROTEIN"/>
    <property type="match status" value="1"/>
</dbReference>
<evidence type="ECO:0000259" key="2">
    <source>
        <dbReference type="Pfam" id="PF00188"/>
    </source>
</evidence>
<dbReference type="InterPro" id="IPR014044">
    <property type="entry name" value="CAP_dom"/>
</dbReference>
<feature type="region of interest" description="Disordered" evidence="1">
    <location>
        <begin position="129"/>
        <end position="161"/>
    </location>
</feature>
<dbReference type="eggNOG" id="COG2340">
    <property type="taxonomic scope" value="Bacteria"/>
</dbReference>
<evidence type="ECO:0000313" key="3">
    <source>
        <dbReference type="EMBL" id="AEH08137.1"/>
    </source>
</evidence>
<evidence type="ECO:0000256" key="1">
    <source>
        <dbReference type="SAM" id="MobiDB-lite"/>
    </source>
</evidence>
<accession>F8B1P3</accession>
<dbReference type="KEGG" id="fsy:FsymDg_0611"/>
<dbReference type="CDD" id="cd05379">
    <property type="entry name" value="CAP_bacterial"/>
    <property type="match status" value="1"/>
</dbReference>
<dbReference type="AlphaFoldDB" id="F8B1P3"/>
<protein>
    <submittedName>
        <fullName evidence="3">SCP-like extracellular</fullName>
    </submittedName>
</protein>
<dbReference type="Gene3D" id="3.40.33.10">
    <property type="entry name" value="CAP"/>
    <property type="match status" value="1"/>
</dbReference>
<proteinExistence type="predicted"/>